<proteinExistence type="predicted"/>
<feature type="non-terminal residue" evidence="1">
    <location>
        <position position="78"/>
    </location>
</feature>
<dbReference type="OMA" id="ANSCTWS"/>
<dbReference type="OrthoDB" id="4788795at2759"/>
<name>M2TE88_COCSN</name>
<dbReference type="eggNOG" id="ENOG502SYSW">
    <property type="taxonomic scope" value="Eukaryota"/>
</dbReference>
<keyword evidence="2" id="KW-1185">Reference proteome</keyword>
<evidence type="ECO:0000313" key="1">
    <source>
        <dbReference type="EMBL" id="EMD67551.1"/>
    </source>
</evidence>
<dbReference type="Proteomes" id="UP000016934">
    <property type="component" value="Unassembled WGS sequence"/>
</dbReference>
<accession>M2TE88</accession>
<dbReference type="KEGG" id="bsc:COCSADRAFT_50000"/>
<dbReference type="RefSeq" id="XP_007696666.1">
    <property type="nucleotide sequence ID" value="XM_007698476.1"/>
</dbReference>
<dbReference type="GeneID" id="19140269"/>
<evidence type="ECO:0000313" key="2">
    <source>
        <dbReference type="Proteomes" id="UP000016934"/>
    </source>
</evidence>
<dbReference type="HOGENOM" id="CLU_135732_1_0_1"/>
<feature type="non-terminal residue" evidence="1">
    <location>
        <position position="1"/>
    </location>
</feature>
<protein>
    <submittedName>
        <fullName evidence="1">Uncharacterized protein</fullName>
    </submittedName>
</protein>
<reference evidence="1 2" key="1">
    <citation type="journal article" date="2012" name="PLoS Pathog.">
        <title>Diverse lifestyles and strategies of plant pathogenesis encoded in the genomes of eighteen Dothideomycetes fungi.</title>
        <authorList>
            <person name="Ohm R.A."/>
            <person name="Feau N."/>
            <person name="Henrissat B."/>
            <person name="Schoch C.L."/>
            <person name="Horwitz B.A."/>
            <person name="Barry K.W."/>
            <person name="Condon B.J."/>
            <person name="Copeland A.C."/>
            <person name="Dhillon B."/>
            <person name="Glaser F."/>
            <person name="Hesse C.N."/>
            <person name="Kosti I."/>
            <person name="LaButti K."/>
            <person name="Lindquist E.A."/>
            <person name="Lucas S."/>
            <person name="Salamov A.A."/>
            <person name="Bradshaw R.E."/>
            <person name="Ciuffetti L."/>
            <person name="Hamelin R.C."/>
            <person name="Kema G.H.J."/>
            <person name="Lawrence C."/>
            <person name="Scott J.A."/>
            <person name="Spatafora J.W."/>
            <person name="Turgeon B.G."/>
            <person name="de Wit P.J.G.M."/>
            <person name="Zhong S."/>
            <person name="Goodwin S.B."/>
            <person name="Grigoriev I.V."/>
        </authorList>
    </citation>
    <scope>NUCLEOTIDE SEQUENCE [LARGE SCALE GENOMIC DNA]</scope>
    <source>
        <strain evidence="2">ND90Pr / ATCC 201652</strain>
    </source>
</reference>
<reference evidence="2" key="2">
    <citation type="journal article" date="2013" name="PLoS Genet.">
        <title>Comparative genome structure, secondary metabolite, and effector coding capacity across Cochliobolus pathogens.</title>
        <authorList>
            <person name="Condon B.J."/>
            <person name="Leng Y."/>
            <person name="Wu D."/>
            <person name="Bushley K.E."/>
            <person name="Ohm R.A."/>
            <person name="Otillar R."/>
            <person name="Martin J."/>
            <person name="Schackwitz W."/>
            <person name="Grimwood J."/>
            <person name="MohdZainudin N."/>
            <person name="Xue C."/>
            <person name="Wang R."/>
            <person name="Manning V.A."/>
            <person name="Dhillon B."/>
            <person name="Tu Z.J."/>
            <person name="Steffenson B.J."/>
            <person name="Salamov A."/>
            <person name="Sun H."/>
            <person name="Lowry S."/>
            <person name="LaButti K."/>
            <person name="Han J."/>
            <person name="Copeland A."/>
            <person name="Lindquist E."/>
            <person name="Barry K."/>
            <person name="Schmutz J."/>
            <person name="Baker S.E."/>
            <person name="Ciuffetti L.M."/>
            <person name="Grigoriev I.V."/>
            <person name="Zhong S."/>
            <person name="Turgeon B.G."/>
        </authorList>
    </citation>
    <scope>NUCLEOTIDE SEQUENCE [LARGE SCALE GENOMIC DNA]</scope>
    <source>
        <strain evidence="2">ND90Pr / ATCC 201652</strain>
    </source>
</reference>
<organism evidence="1 2">
    <name type="scientific">Cochliobolus sativus (strain ND90Pr / ATCC 201652)</name>
    <name type="common">Common root rot and spot blotch fungus</name>
    <name type="synonym">Bipolaris sorokiniana</name>
    <dbReference type="NCBI Taxonomy" id="665912"/>
    <lineage>
        <taxon>Eukaryota</taxon>
        <taxon>Fungi</taxon>
        <taxon>Dikarya</taxon>
        <taxon>Ascomycota</taxon>
        <taxon>Pezizomycotina</taxon>
        <taxon>Dothideomycetes</taxon>
        <taxon>Pleosporomycetidae</taxon>
        <taxon>Pleosporales</taxon>
        <taxon>Pleosporineae</taxon>
        <taxon>Pleosporaceae</taxon>
        <taxon>Bipolaris</taxon>
    </lineage>
</organism>
<sequence length="78" mass="8515">VHKWRVTADNVYGISGWCGGLWDNMKSFQGDCPISDAWCGGENGLLEWKFTTPSTCGPGAVEAAWWEATKNEFGAIVC</sequence>
<gene>
    <name evidence="1" type="ORF">COCSADRAFT_50000</name>
</gene>
<dbReference type="EMBL" id="KB445639">
    <property type="protein sequence ID" value="EMD67551.1"/>
    <property type="molecule type" value="Genomic_DNA"/>
</dbReference>
<dbReference type="AlphaFoldDB" id="M2TE88"/>